<dbReference type="AlphaFoldDB" id="A0A1M6AS65"/>
<dbReference type="RefSeq" id="WP_073185690.1">
    <property type="nucleotide sequence ID" value="NZ_FQZG01000005.1"/>
</dbReference>
<keyword evidence="5" id="KW-0460">Magnesium</keyword>
<comment type="cofactor">
    <cofactor evidence="1">
        <name>Mg(2+)</name>
        <dbReference type="ChEBI" id="CHEBI:18420"/>
    </cofactor>
</comment>
<dbReference type="SUPFAM" id="SSF48576">
    <property type="entry name" value="Terpenoid synthases"/>
    <property type="match status" value="1"/>
</dbReference>
<dbReference type="SFLD" id="SFLDS00005">
    <property type="entry name" value="Isoprenoid_Synthase_Type_I"/>
    <property type="match status" value="1"/>
</dbReference>
<dbReference type="GO" id="GO:0004659">
    <property type="term" value="F:prenyltransferase activity"/>
    <property type="evidence" value="ECO:0007669"/>
    <property type="project" value="InterPro"/>
</dbReference>
<protein>
    <submittedName>
        <fullName evidence="7">Geranylgeranyl diphosphate synthase, type I</fullName>
    </submittedName>
</protein>
<dbReference type="PROSITE" id="PS00723">
    <property type="entry name" value="POLYPRENYL_SYNTHASE_1"/>
    <property type="match status" value="1"/>
</dbReference>
<keyword evidence="8" id="KW-1185">Reference proteome</keyword>
<evidence type="ECO:0000256" key="3">
    <source>
        <dbReference type="ARBA" id="ARBA00022679"/>
    </source>
</evidence>
<dbReference type="Proteomes" id="UP000184512">
    <property type="component" value="Unassembled WGS sequence"/>
</dbReference>
<dbReference type="Gene3D" id="1.10.600.10">
    <property type="entry name" value="Farnesyl Diphosphate Synthase"/>
    <property type="match status" value="1"/>
</dbReference>
<dbReference type="InterPro" id="IPR033749">
    <property type="entry name" value="Polyprenyl_synt_CS"/>
</dbReference>
<dbReference type="Pfam" id="PF00348">
    <property type="entry name" value="polyprenyl_synt"/>
    <property type="match status" value="1"/>
</dbReference>
<evidence type="ECO:0000256" key="2">
    <source>
        <dbReference type="ARBA" id="ARBA00006706"/>
    </source>
</evidence>
<sequence length="363" mass="38417">MRRPLDPTTPLGDDFLSAVGETIESFLTSQSPLIDEVGVPELLRVARLTTSGGKRLRPAFCYWSQVAASGIPDDDTALLAVASSLDLLHVSALVHDDLIDDADTRRGEPAAHKRFERYHHASGGSGDPAAFGVSSAILLGDLLLMWSLELAETSLARNLQSARWLLNAMRAEVTAGQFLDVSAQYRVTGAASVAEELDVARRVLEFKSARYSIRRPAQIGAALGGADDVLLGALGEFGSVIGRAFQLRDDVLGVYGDPTVTGKPYGGDIHEGKRTVLVLSALANGSPRETAELAALLGASGLTDGDIDRAAELIEQTGAKAGVESIIEENLNHAERVLETTPMTGEGRTALATLAHKSVKRAS</sequence>
<name>A0A1M6AS65_9ACTN</name>
<accession>A0A1M6AS65</accession>
<dbReference type="EMBL" id="FQZG01000005">
    <property type="protein sequence ID" value="SHI39312.1"/>
    <property type="molecule type" value="Genomic_DNA"/>
</dbReference>
<dbReference type="InterPro" id="IPR008949">
    <property type="entry name" value="Isoprenoid_synthase_dom_sf"/>
</dbReference>
<dbReference type="STRING" id="1123357.SAMN02745244_00258"/>
<proteinExistence type="inferred from homology"/>
<evidence type="ECO:0000256" key="1">
    <source>
        <dbReference type="ARBA" id="ARBA00001946"/>
    </source>
</evidence>
<dbReference type="OrthoDB" id="4497239at2"/>
<dbReference type="PANTHER" id="PTHR12001">
    <property type="entry name" value="GERANYLGERANYL PYROPHOSPHATE SYNTHASE"/>
    <property type="match status" value="1"/>
</dbReference>
<evidence type="ECO:0000313" key="8">
    <source>
        <dbReference type="Proteomes" id="UP000184512"/>
    </source>
</evidence>
<dbReference type="GO" id="GO:0046872">
    <property type="term" value="F:metal ion binding"/>
    <property type="evidence" value="ECO:0007669"/>
    <property type="project" value="UniProtKB-KW"/>
</dbReference>
<dbReference type="PANTHER" id="PTHR12001:SF85">
    <property type="entry name" value="SHORT CHAIN ISOPRENYL DIPHOSPHATE SYNTHASE"/>
    <property type="match status" value="1"/>
</dbReference>
<evidence type="ECO:0000256" key="6">
    <source>
        <dbReference type="RuleBase" id="RU004466"/>
    </source>
</evidence>
<dbReference type="GO" id="GO:0008299">
    <property type="term" value="P:isoprenoid biosynthetic process"/>
    <property type="evidence" value="ECO:0007669"/>
    <property type="project" value="InterPro"/>
</dbReference>
<evidence type="ECO:0000313" key="7">
    <source>
        <dbReference type="EMBL" id="SHI39312.1"/>
    </source>
</evidence>
<keyword evidence="3 6" id="KW-0808">Transferase</keyword>
<dbReference type="CDD" id="cd00685">
    <property type="entry name" value="Trans_IPPS_HT"/>
    <property type="match status" value="1"/>
</dbReference>
<dbReference type="PROSITE" id="PS00444">
    <property type="entry name" value="POLYPRENYL_SYNTHASE_2"/>
    <property type="match status" value="1"/>
</dbReference>
<keyword evidence="4" id="KW-0479">Metal-binding</keyword>
<reference evidence="7 8" key="1">
    <citation type="submission" date="2016-11" db="EMBL/GenBank/DDBJ databases">
        <authorList>
            <person name="Jaros S."/>
            <person name="Januszkiewicz K."/>
            <person name="Wedrychowicz H."/>
        </authorList>
    </citation>
    <scope>NUCLEOTIDE SEQUENCE [LARGE SCALE GENOMIC DNA]</scope>
    <source>
        <strain evidence="7 8">DSM 12906</strain>
    </source>
</reference>
<organism evidence="7 8">
    <name type="scientific">Tessaracoccus bendigoensis DSM 12906</name>
    <dbReference type="NCBI Taxonomy" id="1123357"/>
    <lineage>
        <taxon>Bacteria</taxon>
        <taxon>Bacillati</taxon>
        <taxon>Actinomycetota</taxon>
        <taxon>Actinomycetes</taxon>
        <taxon>Propionibacteriales</taxon>
        <taxon>Propionibacteriaceae</taxon>
        <taxon>Tessaracoccus</taxon>
    </lineage>
</organism>
<evidence type="ECO:0000256" key="4">
    <source>
        <dbReference type="ARBA" id="ARBA00022723"/>
    </source>
</evidence>
<comment type="similarity">
    <text evidence="2 6">Belongs to the FPP/GGPP synthase family.</text>
</comment>
<gene>
    <name evidence="7" type="ORF">SAMN02745244_00258</name>
</gene>
<dbReference type="InterPro" id="IPR000092">
    <property type="entry name" value="Polyprenyl_synt"/>
</dbReference>
<evidence type="ECO:0000256" key="5">
    <source>
        <dbReference type="ARBA" id="ARBA00022842"/>
    </source>
</evidence>